<name>A0A9X3CH08_9VIBR</name>
<dbReference type="AlphaFoldDB" id="A0A9X3CH08"/>
<comment type="caution">
    <text evidence="2">The sequence shown here is derived from an EMBL/GenBank/DDBJ whole genome shotgun (WGS) entry which is preliminary data.</text>
</comment>
<dbReference type="RefSeq" id="WP_265688469.1">
    <property type="nucleotide sequence ID" value="NZ_JAKRRX010000102.1"/>
</dbReference>
<proteinExistence type="predicted"/>
<sequence length="309" mass="33764">MKHCANLIPASVLAVLLFSPNALSESNDVSDAHWSNLPIWGEEVKKLGYELPLPIGLGVYFNNQDVNYVATDDFKVGATGGLLGGLFGQQAGYIVPAEDVSITGQDTSVQLRADAWVFPFLNIYGLLGYTEGNKNIEADLSNATRNGSPFPVPVTIPIDLTYEAYNYGLGAVLASQVDVIESIDPIIVTFSAAYTRSKTTATDSYIDTKIASIRAGQKFELDDARLTVLLGFQYQNISQNVTGTLDNLSVNGISIADELRFDVDITNQEISNLSLMANYDFGPSKRWNVLAEYSFLNWNQLIISAGYRF</sequence>
<feature type="chain" id="PRO_5040937119" description="Outer membrane protein beta-barrel domain-containing protein" evidence="1">
    <location>
        <begin position="25"/>
        <end position="309"/>
    </location>
</feature>
<evidence type="ECO:0008006" key="4">
    <source>
        <dbReference type="Google" id="ProtNLM"/>
    </source>
</evidence>
<gene>
    <name evidence="2" type="ORF">MD483_15700</name>
</gene>
<evidence type="ECO:0000313" key="3">
    <source>
        <dbReference type="Proteomes" id="UP001155586"/>
    </source>
</evidence>
<feature type="signal peptide" evidence="1">
    <location>
        <begin position="1"/>
        <end position="24"/>
    </location>
</feature>
<evidence type="ECO:0000256" key="1">
    <source>
        <dbReference type="SAM" id="SignalP"/>
    </source>
</evidence>
<keyword evidence="3" id="KW-1185">Reference proteome</keyword>
<reference evidence="2" key="1">
    <citation type="submission" date="2022-02" db="EMBL/GenBank/DDBJ databases">
        <title>Vibrio sp. nov., a new bacterium isolated from Bohai sea, China.</title>
        <authorList>
            <person name="Yuan Y."/>
        </authorList>
    </citation>
    <scope>NUCLEOTIDE SEQUENCE</scope>
    <source>
        <strain evidence="2">DBSS07</strain>
    </source>
</reference>
<dbReference type="Proteomes" id="UP001155586">
    <property type="component" value="Unassembled WGS sequence"/>
</dbReference>
<accession>A0A9X3CH08</accession>
<organism evidence="2 3">
    <name type="scientific">Vibrio paucivorans</name>
    <dbReference type="NCBI Taxonomy" id="2829489"/>
    <lineage>
        <taxon>Bacteria</taxon>
        <taxon>Pseudomonadati</taxon>
        <taxon>Pseudomonadota</taxon>
        <taxon>Gammaproteobacteria</taxon>
        <taxon>Vibrionales</taxon>
        <taxon>Vibrionaceae</taxon>
        <taxon>Vibrio</taxon>
    </lineage>
</organism>
<dbReference type="EMBL" id="JAKRRX010000102">
    <property type="protein sequence ID" value="MCW8335264.1"/>
    <property type="molecule type" value="Genomic_DNA"/>
</dbReference>
<protein>
    <recommendedName>
        <fullName evidence="4">Outer membrane protein beta-barrel domain-containing protein</fullName>
    </recommendedName>
</protein>
<keyword evidence="1" id="KW-0732">Signal</keyword>
<evidence type="ECO:0000313" key="2">
    <source>
        <dbReference type="EMBL" id="MCW8335264.1"/>
    </source>
</evidence>